<keyword evidence="5 6" id="KW-0472">Membrane</keyword>
<dbReference type="EnsemblMetazoa" id="ACUA024320-RA">
    <property type="protein sequence ID" value="ACUA024320-PA"/>
    <property type="gene ID" value="ACUA024320"/>
</dbReference>
<comment type="subcellular location">
    <subcellularLocation>
        <location evidence="1">Cell membrane</location>
        <topology evidence="1">Multi-pass membrane protein</topology>
    </subcellularLocation>
</comment>
<evidence type="ECO:0000256" key="1">
    <source>
        <dbReference type="ARBA" id="ARBA00004651"/>
    </source>
</evidence>
<feature type="transmembrane region" description="Helical" evidence="6">
    <location>
        <begin position="151"/>
        <end position="178"/>
    </location>
</feature>
<feature type="transmembrane region" description="Helical" evidence="6">
    <location>
        <begin position="121"/>
        <end position="139"/>
    </location>
</feature>
<feature type="transmembrane region" description="Helical" evidence="6">
    <location>
        <begin position="742"/>
        <end position="764"/>
    </location>
</feature>
<feature type="transmembrane region" description="Helical" evidence="6">
    <location>
        <begin position="444"/>
        <end position="471"/>
    </location>
</feature>
<name>A0A182MR74_9DIPT</name>
<dbReference type="Pfam" id="PF08395">
    <property type="entry name" value="7tm_7"/>
    <property type="match status" value="4"/>
</dbReference>
<feature type="transmembrane region" description="Helical" evidence="6">
    <location>
        <begin position="928"/>
        <end position="949"/>
    </location>
</feature>
<evidence type="ECO:0000256" key="2">
    <source>
        <dbReference type="ARBA" id="ARBA00022475"/>
    </source>
</evidence>
<feature type="transmembrane region" description="Helical" evidence="6">
    <location>
        <begin position="525"/>
        <end position="541"/>
    </location>
</feature>
<feature type="transmembrane region" description="Helical" evidence="6">
    <location>
        <begin position="355"/>
        <end position="375"/>
    </location>
</feature>
<feature type="transmembrane region" description="Helical" evidence="6">
    <location>
        <begin position="62"/>
        <end position="82"/>
    </location>
</feature>
<feature type="transmembrane region" description="Helical" evidence="6">
    <location>
        <begin position="640"/>
        <end position="664"/>
    </location>
</feature>
<dbReference type="Proteomes" id="UP000075883">
    <property type="component" value="Unassembled WGS sequence"/>
</dbReference>
<protein>
    <recommendedName>
        <fullName evidence="9">Gustatory receptor</fullName>
    </recommendedName>
</protein>
<evidence type="ECO:0000313" key="7">
    <source>
        <dbReference type="EnsemblMetazoa" id="ACUA024320-PA"/>
    </source>
</evidence>
<feature type="transmembrane region" description="Helical" evidence="6">
    <location>
        <begin position="412"/>
        <end position="432"/>
    </location>
</feature>
<evidence type="ECO:0000256" key="3">
    <source>
        <dbReference type="ARBA" id="ARBA00022692"/>
    </source>
</evidence>
<organism evidence="7 8">
    <name type="scientific">Anopheles culicifacies</name>
    <dbReference type="NCBI Taxonomy" id="139723"/>
    <lineage>
        <taxon>Eukaryota</taxon>
        <taxon>Metazoa</taxon>
        <taxon>Ecdysozoa</taxon>
        <taxon>Arthropoda</taxon>
        <taxon>Hexapoda</taxon>
        <taxon>Insecta</taxon>
        <taxon>Pterygota</taxon>
        <taxon>Neoptera</taxon>
        <taxon>Endopterygota</taxon>
        <taxon>Diptera</taxon>
        <taxon>Nematocera</taxon>
        <taxon>Culicoidea</taxon>
        <taxon>Culicidae</taxon>
        <taxon>Anophelinae</taxon>
        <taxon>Anopheles</taxon>
        <taxon>culicifacies species complex</taxon>
    </lineage>
</organism>
<evidence type="ECO:0000256" key="5">
    <source>
        <dbReference type="ARBA" id="ARBA00023136"/>
    </source>
</evidence>
<evidence type="ECO:0008006" key="9">
    <source>
        <dbReference type="Google" id="ProtNLM"/>
    </source>
</evidence>
<evidence type="ECO:0000256" key="6">
    <source>
        <dbReference type="SAM" id="Phobius"/>
    </source>
</evidence>
<feature type="transmembrane region" description="Helical" evidence="6">
    <location>
        <begin position="1070"/>
        <end position="1088"/>
    </location>
</feature>
<dbReference type="STRING" id="139723.A0A182MR74"/>
<feature type="transmembrane region" description="Helical" evidence="6">
    <location>
        <begin position="905"/>
        <end position="922"/>
    </location>
</feature>
<sequence length="1148" mass="132195">MRTRAARHLFVPRVQRHVIGVYRLRRLLAGVLYGIIFAAPFVLYYVDSGQIYVYSIPLSIKLMYYVQTAIQTVSMGYVLLVYQFRTSFHRFYFERLVCALEEFSRPDMDARLYALQANIRRTLPVIVLYIVLIVTAYILREQSWTVLPKIVIFLATQLMATSLTLLYVVIFGTVSILLHQMNDTLEGILRRKPILDKSSANASLVPYTPISLTRDDERTVEKIRLLQLKLLQIVLRINGGEYGQLLIMNLLATFIFLNTELLQLYQGVKAGAFSFSIIASKLLNSSHKIAMLFMFAYPNRLIQTQDPSKSFQIVRILRRLLSAVLFIVVIAVPLLLYYLYGGTLHVFKIPLSIKLMFYLQALLQTGSLGYILLVYQFRASFHRFYFDRLVSVLVEFGRPDIGKCLYALQTNILRLLFAILLLVVLIISALVFRDRSWTNLLKVVIFLATQLMATSLTLHYMTLFGVVTVLLRQMNDTLELMLERPRTIPFASVRLTRDDEQTIEKIRLLQLQLLRIVLRTNGGEFGRLLIVMLLTIFLFLNTEMLQLYQGIKAAAFTFDVIGTKLTNSALKFAMLVMYAFSNRQIQQQNLRGLKLLFQLHNAGNSARCHDITNRFITQTTFFLQKAHEAYGMLSIDMTLILSEIGTIPCVITHAIPFIVSYLILMQYYSVLIHLSSILRKLNERLVPLMNMKPLGSPLLLQKHHVYNILGQSINFGHLEQIEQLRLMHVRGLEIAGRLSGNFGMVIVLIVVAAFASVNIELLELYQSIKLGNLGKLYIVMKFLFAATKLSFYILIAYPNRLIQNEIEHYITQISILQDIHQACGMINLDMRLISNKNFPDVIRIMYHVESWLRVLLVLIGLAGSRLSGRYFRETIDTLVHVMQLYDHAEKLERVLGGTSIITNRLFLLYCCHTLIVTTTTWIGTEHPFSTLLIVSYIAPYITITLYTLLYRALLSSVGGIVRCLGDTLGEVVLLERNHPERSPYSKHTTISYIRLHNVKQMQNHTVQDDVATIEKLSTLHMALMRLVREANKQFGVLMLTIVLSSFIQINILLIELYHNIGHPVLPEYSQWVYFLHALVHFTFFMVIAKSNHTIQQQFVLFIYYPYLLYQPKVPIFIVILYYIVNILQTMTIANMMICCEGRRGEDYE</sequence>
<reference evidence="7" key="2">
    <citation type="submission" date="2020-05" db="UniProtKB">
        <authorList>
            <consortium name="EnsemblMetazoa"/>
        </authorList>
    </citation>
    <scope>IDENTIFICATION</scope>
    <source>
        <strain evidence="7">A-37</strain>
    </source>
</reference>
<keyword evidence="8" id="KW-1185">Reference proteome</keyword>
<keyword evidence="2" id="KW-1003">Cell membrane</keyword>
<proteinExistence type="predicted"/>
<evidence type="ECO:0000256" key="4">
    <source>
        <dbReference type="ARBA" id="ARBA00022989"/>
    </source>
</evidence>
<reference evidence="8" key="1">
    <citation type="submission" date="2013-09" db="EMBL/GenBank/DDBJ databases">
        <title>The Genome Sequence of Anopheles culicifacies species A.</title>
        <authorList>
            <consortium name="The Broad Institute Genomics Platform"/>
            <person name="Neafsey D.E."/>
            <person name="Besansky N."/>
            <person name="Howell P."/>
            <person name="Walton C."/>
            <person name="Young S.K."/>
            <person name="Zeng Q."/>
            <person name="Gargeya S."/>
            <person name="Fitzgerald M."/>
            <person name="Haas B."/>
            <person name="Abouelleil A."/>
            <person name="Allen A.W."/>
            <person name="Alvarado L."/>
            <person name="Arachchi H.M."/>
            <person name="Berlin A.M."/>
            <person name="Chapman S.B."/>
            <person name="Gainer-Dewar J."/>
            <person name="Goldberg J."/>
            <person name="Griggs A."/>
            <person name="Gujja S."/>
            <person name="Hansen M."/>
            <person name="Howarth C."/>
            <person name="Imamovic A."/>
            <person name="Ireland A."/>
            <person name="Larimer J."/>
            <person name="McCowan C."/>
            <person name="Murphy C."/>
            <person name="Pearson M."/>
            <person name="Poon T.W."/>
            <person name="Priest M."/>
            <person name="Roberts A."/>
            <person name="Saif S."/>
            <person name="Shea T."/>
            <person name="Sisk P."/>
            <person name="Sykes S."/>
            <person name="Wortman J."/>
            <person name="Nusbaum C."/>
            <person name="Birren B."/>
        </authorList>
    </citation>
    <scope>NUCLEOTIDE SEQUENCE [LARGE SCALE GENOMIC DNA]</scope>
    <source>
        <strain evidence="8">A-37</strain>
    </source>
</reference>
<dbReference type="GO" id="GO:0050909">
    <property type="term" value="P:sensory perception of taste"/>
    <property type="evidence" value="ECO:0007669"/>
    <property type="project" value="InterPro"/>
</dbReference>
<dbReference type="GO" id="GO:0005886">
    <property type="term" value="C:plasma membrane"/>
    <property type="evidence" value="ECO:0007669"/>
    <property type="project" value="UniProtKB-SubCell"/>
</dbReference>
<feature type="transmembrane region" description="Helical" evidence="6">
    <location>
        <begin position="1100"/>
        <end position="1124"/>
    </location>
</feature>
<keyword evidence="4 6" id="KW-1133">Transmembrane helix</keyword>
<feature type="transmembrane region" description="Helical" evidence="6">
    <location>
        <begin position="1034"/>
        <end position="1058"/>
    </location>
</feature>
<feature type="transmembrane region" description="Helical" evidence="6">
    <location>
        <begin position="27"/>
        <end position="46"/>
    </location>
</feature>
<accession>A0A182MR74</accession>
<evidence type="ECO:0000313" key="8">
    <source>
        <dbReference type="Proteomes" id="UP000075883"/>
    </source>
</evidence>
<dbReference type="VEuPathDB" id="VectorBase:ACUA024320"/>
<dbReference type="EMBL" id="AXCM01011143">
    <property type="status" value="NOT_ANNOTATED_CDS"/>
    <property type="molecule type" value="Genomic_DNA"/>
</dbReference>
<feature type="transmembrane region" description="Helical" evidence="6">
    <location>
        <begin position="316"/>
        <end position="340"/>
    </location>
</feature>
<keyword evidence="3 6" id="KW-0812">Transmembrane</keyword>
<dbReference type="InterPro" id="IPR013604">
    <property type="entry name" value="7TM_chemorcpt"/>
</dbReference>
<dbReference type="AlphaFoldDB" id="A0A182MR74"/>
<feature type="transmembrane region" description="Helical" evidence="6">
    <location>
        <begin position="776"/>
        <end position="797"/>
    </location>
</feature>